<dbReference type="RefSeq" id="WP_260216476.1">
    <property type="nucleotide sequence ID" value="NZ_JAJAGO010000002.1"/>
</dbReference>
<organism evidence="1 2">
    <name type="scientific">Streptomyces gossypii</name>
    <dbReference type="NCBI Taxonomy" id="2883101"/>
    <lineage>
        <taxon>Bacteria</taxon>
        <taxon>Bacillati</taxon>
        <taxon>Actinomycetota</taxon>
        <taxon>Actinomycetes</taxon>
        <taxon>Kitasatosporales</taxon>
        <taxon>Streptomycetaceae</taxon>
        <taxon>Streptomyces</taxon>
    </lineage>
</organism>
<gene>
    <name evidence="1" type="ORF">LHJ74_06145</name>
</gene>
<evidence type="ECO:0000313" key="2">
    <source>
        <dbReference type="Proteomes" id="UP001156389"/>
    </source>
</evidence>
<proteinExistence type="predicted"/>
<dbReference type="Proteomes" id="UP001156389">
    <property type="component" value="Unassembled WGS sequence"/>
</dbReference>
<keyword evidence="2" id="KW-1185">Reference proteome</keyword>
<evidence type="ECO:0000313" key="1">
    <source>
        <dbReference type="EMBL" id="MCT2589507.1"/>
    </source>
</evidence>
<sequence>MPEESNLLSDLWPLAPSGTTDWLLELCGDGLTGFMPPAMPDAAWVLNAMYEHEHGPTEVSHHEYHQERLAEGSIQPRIVGGIDFAAVGIATGGGLGRAGHPGPSWRRLPWAELARRTGDPVVPDGLLPSYRCFPSAKRKGSWPLGIEPPTEGSVDRETWNRLTGILTEYSFAGTDTLCLAYYNPMTLGATEFENLHVRAGRLSDAEILYDNPEADFSPSNLWAEDRSWVLCTDYDLWATKVAGPPALIEALLNDTGIEAVQLPCAP</sequence>
<dbReference type="EMBL" id="JAJAGO010000002">
    <property type="protein sequence ID" value="MCT2589507.1"/>
    <property type="molecule type" value="Genomic_DNA"/>
</dbReference>
<name>A0ABT2JNP8_9ACTN</name>
<accession>A0ABT2JNP8</accession>
<protein>
    <submittedName>
        <fullName evidence="1">Uncharacterized protein</fullName>
    </submittedName>
</protein>
<reference evidence="1 2" key="1">
    <citation type="submission" date="2021-10" db="EMBL/GenBank/DDBJ databases">
        <title>Streptomyces gossypii sp. nov., isolated from soil collected from cotton field.</title>
        <authorList>
            <person name="Ge X."/>
            <person name="Chen X."/>
            <person name="Liu W."/>
        </authorList>
    </citation>
    <scope>NUCLEOTIDE SEQUENCE [LARGE SCALE GENOMIC DNA]</scope>
    <source>
        <strain evidence="1 2">N2-109</strain>
    </source>
</reference>
<comment type="caution">
    <text evidence="1">The sequence shown here is derived from an EMBL/GenBank/DDBJ whole genome shotgun (WGS) entry which is preliminary data.</text>
</comment>